<evidence type="ECO:0000313" key="2">
    <source>
        <dbReference type="EMBL" id="QOY52953.1"/>
    </source>
</evidence>
<dbReference type="SMART" id="SM00228">
    <property type="entry name" value="PDZ"/>
    <property type="match status" value="1"/>
</dbReference>
<evidence type="ECO:0000259" key="1">
    <source>
        <dbReference type="PROSITE" id="PS50106"/>
    </source>
</evidence>
<dbReference type="AlphaFoldDB" id="A0A7S7LY11"/>
<feature type="domain" description="PDZ" evidence="1">
    <location>
        <begin position="852"/>
        <end position="930"/>
    </location>
</feature>
<dbReference type="Proteomes" id="UP000593994">
    <property type="component" value="Chromosome"/>
</dbReference>
<dbReference type="KEGG" id="sbal:HUE88_04515"/>
<dbReference type="InterPro" id="IPR007314">
    <property type="entry name" value="Cofac_haem-bd_dom"/>
</dbReference>
<dbReference type="EMBL" id="CP054492">
    <property type="protein sequence ID" value="QOY52953.1"/>
    <property type="molecule type" value="Genomic_DNA"/>
</dbReference>
<dbReference type="InterPro" id="IPR014782">
    <property type="entry name" value="Peptidase_M1_dom"/>
</dbReference>
<keyword evidence="2" id="KW-0449">Lipoprotein</keyword>
<proteinExistence type="predicted"/>
<dbReference type="InterPro" id="IPR034015">
    <property type="entry name" value="M1_LTA4H"/>
</dbReference>
<keyword evidence="3" id="KW-1185">Reference proteome</keyword>
<dbReference type="SUPFAM" id="SSF55486">
    <property type="entry name" value="Metalloproteases ('zincins'), catalytic domain"/>
    <property type="match status" value="1"/>
</dbReference>
<reference evidence="2 3" key="1">
    <citation type="submission" date="2020-05" db="EMBL/GenBank/DDBJ databases">
        <title>Sulfurimonas marisnigri, sp. nov., and Sulfurimonas baltica, sp. nov., manganese oxide reducing chemolithoautotrophs of the class Epsilonproteobacteria isolated from the pelagic redoxclines of the Black and Baltic Seas and emended description of the genus Sulfurimonas.</title>
        <authorList>
            <person name="Henkel J.V."/>
            <person name="Laudan C."/>
            <person name="Werner J."/>
            <person name="Neu T."/>
            <person name="Plewe S."/>
            <person name="Sproer C."/>
            <person name="Bunk B."/>
            <person name="Schulz-Vogt H.N."/>
        </authorList>
    </citation>
    <scope>NUCLEOTIDE SEQUENCE [LARGE SCALE GENOMIC DNA]</scope>
    <source>
        <strain evidence="2 3">GD2</strain>
    </source>
</reference>
<dbReference type="GO" id="GO:0008270">
    <property type="term" value="F:zinc ion binding"/>
    <property type="evidence" value="ECO:0007669"/>
    <property type="project" value="InterPro"/>
</dbReference>
<name>A0A7S7LY11_9BACT</name>
<dbReference type="Gene3D" id="3.40.50.11550">
    <property type="match status" value="1"/>
</dbReference>
<dbReference type="InterPro" id="IPR036034">
    <property type="entry name" value="PDZ_sf"/>
</dbReference>
<sequence>MKKLLLLTTILLSFAYSHECKYTLEINLDTEKGLLQGRSIIESDHPSMKLLDTKANITGVKNAKLTVNENTPYLIKEDVNSPLEMTFSHNFQAINSDAILLESWYPKIDVLCKYETIISNSKITTVVEATKVTDDGTSKHFIFENPIESLHLVASKNYVVNFKTTKDAMELSTYLYPNDANLSNTYIQRSEKYFNLYKNIFGFIPFTKFSVVETPFPAGYSMPTYTLIGKQIINKDFVLDNSLGHEIAHQWFGGYVYSPDQGNWVEGMTTFYSDYLYAKQNSKAAEYRKDILIKYNSFVNQNNETALIEFTHKNKESKNAIGYGKATFFFYMLEKKIGEDAFNRGVKKLLQMYTYKTASYKNLREIFEEASGEKLLDFFITWVYNKGALDVKIDNINLMFLKDKYILEFDTVGSIQLGNLPISVCSDDECLYTTIDISKKSQRLELDIEPTKIVVDESYDIFRKLDEREVPPVISKIIQDNTLVVVDKDDEKKFSKIMFAYKNFKYADEITFDEIKNNNILIFGAKNSFLKKFALNFKMEGEGKIEVFKNPLNSLNVIAVFDVEQISNTFLYKLKHLGKYSTVVIKDGVIVEKTTKESLNGITYKINSGSFAQKPKRQKLGDTFKEIVDNKVVFIGEMHTEFSSHLNQLKIIKAMYKNNPKLSIGMEMFQKPFQKYLDAFISGTISEKEMLKNTEYFQRWKYDYELYRPIMLFAKEKNIPVIALNIDRAITKVVVSEGLDALSDIQRVQVPSSIDFSNEKYKEQLKSIYSMHQSKSFKSFEEFYHAQLLWDESMAMNISEYMKKNPDYNMAVLAGNGHVMYGYGIPSRMERRGIVDYAITLNMTNSEAGIADYILSSSPVGTQKAKKLGVYLESNEKLNVINIVENSSAAKAGIKVGDTIVSLNGVLLKDKYSLQAELAFLDGSGNVVLLRDSKEINVKIEFSN</sequence>
<dbReference type="InterPro" id="IPR027268">
    <property type="entry name" value="Peptidase_M4/M1_CTD_sf"/>
</dbReference>
<gene>
    <name evidence="2" type="ORF">HUE88_04515</name>
</gene>
<dbReference type="Gene3D" id="2.30.42.10">
    <property type="match status" value="1"/>
</dbReference>
<dbReference type="PROSITE" id="PS50106">
    <property type="entry name" value="PDZ"/>
    <property type="match status" value="1"/>
</dbReference>
<dbReference type="RefSeq" id="WP_194371513.1">
    <property type="nucleotide sequence ID" value="NZ_CP054492.1"/>
</dbReference>
<protein>
    <submittedName>
        <fullName evidence="2">ChaN family lipoprotein</fullName>
    </submittedName>
</protein>
<accession>A0A7S7LY11</accession>
<dbReference type="Gene3D" id="1.10.390.10">
    <property type="entry name" value="Neutral Protease Domain 2"/>
    <property type="match status" value="1"/>
</dbReference>
<organism evidence="2 3">
    <name type="scientific">Candidatus Sulfurimonas baltica</name>
    <dbReference type="NCBI Taxonomy" id="2740404"/>
    <lineage>
        <taxon>Bacteria</taxon>
        <taxon>Pseudomonadati</taxon>
        <taxon>Campylobacterota</taxon>
        <taxon>Epsilonproteobacteria</taxon>
        <taxon>Campylobacterales</taxon>
        <taxon>Sulfurimonadaceae</taxon>
        <taxon>Sulfurimonas</taxon>
    </lineage>
</organism>
<dbReference type="PANTHER" id="PTHR45726:SF3">
    <property type="entry name" value="LEUKOTRIENE A-4 HYDROLASE"/>
    <property type="match status" value="1"/>
</dbReference>
<dbReference type="Pfam" id="PF04187">
    <property type="entry name" value="Cofac_haem_bdg"/>
    <property type="match status" value="1"/>
</dbReference>
<dbReference type="Pfam" id="PF13180">
    <property type="entry name" value="PDZ_2"/>
    <property type="match status" value="1"/>
</dbReference>
<dbReference type="CDD" id="cd14727">
    <property type="entry name" value="ChanN-like"/>
    <property type="match status" value="1"/>
</dbReference>
<dbReference type="Pfam" id="PF01433">
    <property type="entry name" value="Peptidase_M1"/>
    <property type="match status" value="1"/>
</dbReference>
<dbReference type="PANTHER" id="PTHR45726">
    <property type="entry name" value="LEUKOTRIENE A-4 HYDROLASE"/>
    <property type="match status" value="1"/>
</dbReference>
<dbReference type="SUPFAM" id="SSF50156">
    <property type="entry name" value="PDZ domain-like"/>
    <property type="match status" value="1"/>
</dbReference>
<evidence type="ECO:0000313" key="3">
    <source>
        <dbReference type="Proteomes" id="UP000593994"/>
    </source>
</evidence>
<dbReference type="InterPro" id="IPR001478">
    <property type="entry name" value="PDZ"/>
</dbReference>
<dbReference type="GO" id="GO:0008237">
    <property type="term" value="F:metallopeptidase activity"/>
    <property type="evidence" value="ECO:0007669"/>
    <property type="project" value="InterPro"/>
</dbReference>
<dbReference type="SUPFAM" id="SSF159501">
    <property type="entry name" value="EreA/ChaN-like"/>
    <property type="match status" value="1"/>
</dbReference>